<evidence type="ECO:0000256" key="1">
    <source>
        <dbReference type="SAM" id="Phobius"/>
    </source>
</evidence>
<dbReference type="RefSeq" id="WP_203169297.1">
    <property type="nucleotide sequence ID" value="NZ_JAEVLS010000005.1"/>
</dbReference>
<reference evidence="2 3" key="1">
    <citation type="journal article" date="2021" name="Int. J. Syst. Evol. Microbiol.">
        <title>Steroidobacter gossypii sp. nov., isolated from soil of cotton cropping field.</title>
        <authorList>
            <person name="Huang R."/>
            <person name="Yang S."/>
            <person name="Zhen C."/>
            <person name="Liu W."/>
        </authorList>
    </citation>
    <scope>NUCLEOTIDE SEQUENCE [LARGE SCALE GENOMIC DNA]</scope>
    <source>
        <strain evidence="2 3">S1-65</strain>
    </source>
</reference>
<dbReference type="Proteomes" id="UP000661077">
    <property type="component" value="Unassembled WGS sequence"/>
</dbReference>
<gene>
    <name evidence="2" type="ORF">JM946_20775</name>
</gene>
<feature type="transmembrane region" description="Helical" evidence="1">
    <location>
        <begin position="52"/>
        <end position="77"/>
    </location>
</feature>
<comment type="caution">
    <text evidence="2">The sequence shown here is derived from an EMBL/GenBank/DDBJ whole genome shotgun (WGS) entry which is preliminary data.</text>
</comment>
<keyword evidence="1" id="KW-0812">Transmembrane</keyword>
<proteinExistence type="predicted"/>
<keyword evidence="3" id="KW-1185">Reference proteome</keyword>
<sequence length="135" mass="14281">MASSPVSGVTDSGSVTSLLTRLMDDALALAKNEIALAKTEARNALRDVKQSIAPFAIAAGVLLAGMLTLVATAVLALSEVMRPWQAALIVSVVLLIAGWLLLKAGQRKFAHLGEDFDRTQESLQKDATLVARRTP</sequence>
<protein>
    <submittedName>
        <fullName evidence="2">Phage holin family protein</fullName>
    </submittedName>
</protein>
<accession>A0ABS1X1Q9</accession>
<feature type="transmembrane region" description="Helical" evidence="1">
    <location>
        <begin position="83"/>
        <end position="102"/>
    </location>
</feature>
<dbReference type="InterPro" id="IPR009937">
    <property type="entry name" value="Phage_holin_3_6"/>
</dbReference>
<organism evidence="2 3">
    <name type="scientific">Steroidobacter gossypii</name>
    <dbReference type="NCBI Taxonomy" id="2805490"/>
    <lineage>
        <taxon>Bacteria</taxon>
        <taxon>Pseudomonadati</taxon>
        <taxon>Pseudomonadota</taxon>
        <taxon>Gammaproteobacteria</taxon>
        <taxon>Steroidobacterales</taxon>
        <taxon>Steroidobacteraceae</taxon>
        <taxon>Steroidobacter</taxon>
    </lineage>
</organism>
<keyword evidence="1" id="KW-0472">Membrane</keyword>
<name>A0ABS1X1Q9_9GAMM</name>
<evidence type="ECO:0000313" key="2">
    <source>
        <dbReference type="EMBL" id="MBM0107177.1"/>
    </source>
</evidence>
<dbReference type="EMBL" id="JAEVLS010000005">
    <property type="protein sequence ID" value="MBM0107177.1"/>
    <property type="molecule type" value="Genomic_DNA"/>
</dbReference>
<dbReference type="Pfam" id="PF07332">
    <property type="entry name" value="Phage_holin_3_6"/>
    <property type="match status" value="1"/>
</dbReference>
<keyword evidence="1" id="KW-1133">Transmembrane helix</keyword>
<evidence type="ECO:0000313" key="3">
    <source>
        <dbReference type="Proteomes" id="UP000661077"/>
    </source>
</evidence>